<dbReference type="GO" id="GO:0046872">
    <property type="term" value="F:metal ion binding"/>
    <property type="evidence" value="ECO:0007669"/>
    <property type="project" value="UniProtKB-KW"/>
</dbReference>
<evidence type="ECO:0000256" key="2">
    <source>
        <dbReference type="ARBA" id="ARBA00008989"/>
    </source>
</evidence>
<proteinExistence type="inferred from homology"/>
<dbReference type="Gene3D" id="3.40.190.90">
    <property type="match status" value="1"/>
</dbReference>
<keyword evidence="5" id="KW-0378">Hydrolase</keyword>
<dbReference type="GO" id="GO:0006094">
    <property type="term" value="P:gluconeogenesis"/>
    <property type="evidence" value="ECO:0007669"/>
    <property type="project" value="InterPro"/>
</dbReference>
<evidence type="ECO:0000256" key="3">
    <source>
        <dbReference type="ARBA" id="ARBA00013093"/>
    </source>
</evidence>
<dbReference type="GO" id="GO:0005829">
    <property type="term" value="C:cytosol"/>
    <property type="evidence" value="ECO:0007669"/>
    <property type="project" value="TreeGrafter"/>
</dbReference>
<name>A0A1F5JBU0_9BACT</name>
<dbReference type="PANTHER" id="PTHR30447">
    <property type="entry name" value="FRUCTOSE-1,6-BISPHOSPHATASE CLASS 2"/>
    <property type="match status" value="1"/>
</dbReference>
<comment type="caution">
    <text evidence="8">The sequence shown here is derived from an EMBL/GenBank/DDBJ whole genome shotgun (WGS) entry which is preliminary data.</text>
</comment>
<evidence type="ECO:0000313" key="8">
    <source>
        <dbReference type="EMBL" id="OGE26105.1"/>
    </source>
</evidence>
<comment type="similarity">
    <text evidence="2">Belongs to the FBPase class 2 family.</text>
</comment>
<keyword evidence="4" id="KW-0479">Metal-binding</keyword>
<sequence length="338" mass="37136">MFDKVKYHIIRATELTALSVFRLIQQKGFSKDDLLTEEESRDREKLIDQAGVDAMYAALTDIPFVLEVVGSEGRKHVHQYGEALPTLEGVFGTGDYKLDMVNDVVEGSKAAKLNIPGAISVMAVSTHKGLMSTPKDIDYMDKLFGPPQLKDKISISNPIEENLAEVVDTFKVKPSEINVVMMDRDRNAHYINACQKFGVNLILIKAGDFLPSILACIDPKEQSKGLHLVMGIGGFEEGVLAAVAAKALGAVGEGRGWSADKEIQSKYTKVWTTDELVSGKKEDCLVSLSSITGDNKWFNLEGVRVKPACRQGRREGESEVATLTVDKDGVKIETRLHH</sequence>
<dbReference type="AlphaFoldDB" id="A0A1F5JBU0"/>
<dbReference type="GO" id="GO:0030388">
    <property type="term" value="P:fructose 1,6-bisphosphate metabolic process"/>
    <property type="evidence" value="ECO:0007669"/>
    <property type="project" value="TreeGrafter"/>
</dbReference>
<evidence type="ECO:0000256" key="4">
    <source>
        <dbReference type="ARBA" id="ARBA00022723"/>
    </source>
</evidence>
<comment type="catalytic activity">
    <reaction evidence="1">
        <text>beta-D-fructose 1,6-bisphosphate + H2O = beta-D-fructose 6-phosphate + phosphate</text>
        <dbReference type="Rhea" id="RHEA:11064"/>
        <dbReference type="ChEBI" id="CHEBI:15377"/>
        <dbReference type="ChEBI" id="CHEBI:32966"/>
        <dbReference type="ChEBI" id="CHEBI:43474"/>
        <dbReference type="ChEBI" id="CHEBI:57634"/>
        <dbReference type="EC" id="3.1.3.11"/>
    </reaction>
</comment>
<reference evidence="8 9" key="1">
    <citation type="journal article" date="2016" name="Nat. Commun.">
        <title>Thousands of microbial genomes shed light on interconnected biogeochemical processes in an aquifer system.</title>
        <authorList>
            <person name="Anantharaman K."/>
            <person name="Brown C.T."/>
            <person name="Hug L.A."/>
            <person name="Sharon I."/>
            <person name="Castelle C.J."/>
            <person name="Probst A.J."/>
            <person name="Thomas B.C."/>
            <person name="Singh A."/>
            <person name="Wilkins M.J."/>
            <person name="Karaoz U."/>
            <person name="Brodie E.L."/>
            <person name="Williams K.H."/>
            <person name="Hubbard S.S."/>
            <person name="Banfield J.F."/>
        </authorList>
    </citation>
    <scope>NUCLEOTIDE SEQUENCE [LARGE SCALE GENOMIC DNA]</scope>
</reference>
<dbReference type="Proteomes" id="UP000177042">
    <property type="component" value="Unassembled WGS sequence"/>
</dbReference>
<evidence type="ECO:0000256" key="5">
    <source>
        <dbReference type="ARBA" id="ARBA00022801"/>
    </source>
</evidence>
<dbReference type="Pfam" id="PF03320">
    <property type="entry name" value="FBPase_glpX"/>
    <property type="match status" value="1"/>
</dbReference>
<dbReference type="InterPro" id="IPR004464">
    <property type="entry name" value="FBPase_class-2/SBPase"/>
</dbReference>
<evidence type="ECO:0000313" key="9">
    <source>
        <dbReference type="Proteomes" id="UP000177042"/>
    </source>
</evidence>
<protein>
    <recommendedName>
        <fullName evidence="3">fructose-bisphosphatase</fullName>
        <ecNumber evidence="3">3.1.3.11</ecNumber>
    </recommendedName>
</protein>
<organism evidence="8 9">
    <name type="scientific">Candidatus Daviesbacteria bacterium RIFCSPHIGHO2_02_FULL_39_12</name>
    <dbReference type="NCBI Taxonomy" id="1797770"/>
    <lineage>
        <taxon>Bacteria</taxon>
        <taxon>Candidatus Daviesiibacteriota</taxon>
    </lineage>
</organism>
<evidence type="ECO:0000256" key="1">
    <source>
        <dbReference type="ARBA" id="ARBA00001273"/>
    </source>
</evidence>
<evidence type="ECO:0000256" key="6">
    <source>
        <dbReference type="ARBA" id="ARBA00023211"/>
    </source>
</evidence>
<dbReference type="EMBL" id="MFCX01000016">
    <property type="protein sequence ID" value="OGE26105.1"/>
    <property type="molecule type" value="Genomic_DNA"/>
</dbReference>
<accession>A0A1F5JBU0</accession>
<dbReference type="GO" id="GO:0042132">
    <property type="term" value="F:fructose 1,6-bisphosphate 1-phosphatase activity"/>
    <property type="evidence" value="ECO:0007669"/>
    <property type="project" value="UniProtKB-EC"/>
</dbReference>
<evidence type="ECO:0000256" key="7">
    <source>
        <dbReference type="ARBA" id="ARBA00023277"/>
    </source>
</evidence>
<keyword evidence="6" id="KW-0464">Manganese</keyword>
<gene>
    <name evidence="8" type="ORF">A3C26_00105</name>
</gene>
<dbReference type="PANTHER" id="PTHR30447:SF0">
    <property type="entry name" value="FRUCTOSE-1,6-BISPHOSPHATASE 1 CLASS 2-RELATED"/>
    <property type="match status" value="1"/>
</dbReference>
<keyword evidence="7" id="KW-0119">Carbohydrate metabolism</keyword>
<dbReference type="GO" id="GO:0006071">
    <property type="term" value="P:glycerol metabolic process"/>
    <property type="evidence" value="ECO:0007669"/>
    <property type="project" value="InterPro"/>
</dbReference>
<dbReference type="SUPFAM" id="SSF56655">
    <property type="entry name" value="Carbohydrate phosphatase"/>
    <property type="match status" value="1"/>
</dbReference>
<dbReference type="Gene3D" id="3.30.540.10">
    <property type="entry name" value="Fructose-1,6-Bisphosphatase, subunit A, domain 1"/>
    <property type="match status" value="1"/>
</dbReference>
<dbReference type="EC" id="3.1.3.11" evidence="3"/>